<organism evidence="1 2">
    <name type="scientific">Agrobacterium tomkonis CFBP 6623</name>
    <dbReference type="NCBI Taxonomy" id="1183432"/>
    <lineage>
        <taxon>Bacteria</taxon>
        <taxon>Pseudomonadati</taxon>
        <taxon>Pseudomonadota</taxon>
        <taxon>Alphaproteobacteria</taxon>
        <taxon>Hyphomicrobiales</taxon>
        <taxon>Rhizobiaceae</taxon>
        <taxon>Rhizobium/Agrobacterium group</taxon>
        <taxon>Agrobacterium</taxon>
        <taxon>Agrobacterium tumefaciens complex</taxon>
    </lineage>
</organism>
<dbReference type="EMBL" id="FBWK01000069">
    <property type="protein sequence ID" value="CUX64747.1"/>
    <property type="molecule type" value="Genomic_DNA"/>
</dbReference>
<dbReference type="AlphaFoldDB" id="A0A1S7S9Q7"/>
<dbReference type="Proteomes" id="UP000191988">
    <property type="component" value="Unassembled WGS sequence"/>
</dbReference>
<name>A0A1S7S9Q7_9HYPH</name>
<proteinExistence type="predicted"/>
<gene>
    <name evidence="1" type="ORF">AGR3A_pa50001</name>
</gene>
<reference evidence="2" key="1">
    <citation type="submission" date="2016-01" db="EMBL/GenBank/DDBJ databases">
        <authorList>
            <person name="Regsiter A."/>
            <person name="william w."/>
        </authorList>
    </citation>
    <scope>NUCLEOTIDE SEQUENCE [LARGE SCALE GENOMIC DNA]</scope>
    <source>
        <strain evidence="2">CFBP 6623</strain>
    </source>
</reference>
<evidence type="ECO:0000313" key="1">
    <source>
        <dbReference type="EMBL" id="CUX64747.1"/>
    </source>
</evidence>
<protein>
    <submittedName>
        <fullName evidence="1">Uncharacterized protein</fullName>
    </submittedName>
</protein>
<sequence>MMVGGDVVARDVEEVGVTPLLLGR</sequence>
<dbReference type="STRING" id="1183432.AGR3A_pa50001"/>
<evidence type="ECO:0000313" key="2">
    <source>
        <dbReference type="Proteomes" id="UP000191988"/>
    </source>
</evidence>
<keyword evidence="2" id="KW-1185">Reference proteome</keyword>
<accession>A0A1S7S9Q7</accession>